<dbReference type="CDD" id="cd05930">
    <property type="entry name" value="A_NRPS"/>
    <property type="match status" value="1"/>
</dbReference>
<dbReference type="CDD" id="cd05235">
    <property type="entry name" value="SDR_e1"/>
    <property type="match status" value="1"/>
</dbReference>
<gene>
    <name evidence="5" type="ORF">F7R91_40240</name>
</gene>
<dbReference type="PROSITE" id="PS00455">
    <property type="entry name" value="AMP_BINDING"/>
    <property type="match status" value="1"/>
</dbReference>
<feature type="region of interest" description="Disordered" evidence="3">
    <location>
        <begin position="597"/>
        <end position="616"/>
    </location>
</feature>
<evidence type="ECO:0000256" key="3">
    <source>
        <dbReference type="SAM" id="MobiDB-lite"/>
    </source>
</evidence>
<dbReference type="AlphaFoldDB" id="A0A643JS60"/>
<dbReference type="FunFam" id="3.40.50.12780:FF:000012">
    <property type="entry name" value="Non-ribosomal peptide synthetase"/>
    <property type="match status" value="1"/>
</dbReference>
<dbReference type="InterPro" id="IPR005153">
    <property type="entry name" value="MbtH-like_dom"/>
</dbReference>
<dbReference type="Pfam" id="PF03621">
    <property type="entry name" value="MbtH"/>
    <property type="match status" value="1"/>
</dbReference>
<reference evidence="5 6" key="1">
    <citation type="submission" date="2019-09" db="EMBL/GenBank/DDBJ databases">
        <title>Screening of Novel Bioactive Compounds from Soil-Associated.</title>
        <authorList>
            <person name="Zhao S."/>
        </authorList>
    </citation>
    <scope>NUCLEOTIDE SEQUENCE [LARGE SCALE GENOMIC DNA]</scope>
    <source>
        <strain evidence="5 6">HIT-DPA4</strain>
    </source>
</reference>
<dbReference type="Pfam" id="PF13193">
    <property type="entry name" value="AMP-binding_C"/>
    <property type="match status" value="1"/>
</dbReference>
<dbReference type="PIRSF" id="PIRSF001617">
    <property type="entry name" value="Alpha-AR"/>
    <property type="match status" value="1"/>
</dbReference>
<comment type="caution">
    <text evidence="5">The sequence shown here is derived from an EMBL/GenBank/DDBJ whole genome shotgun (WGS) entry which is preliminary data.</text>
</comment>
<protein>
    <submittedName>
        <fullName evidence="5">Amino acid adenylation domain-containing protein</fullName>
    </submittedName>
</protein>
<name>A0A643JS60_9ACTN</name>
<dbReference type="SUPFAM" id="SSF160582">
    <property type="entry name" value="MbtH-like"/>
    <property type="match status" value="1"/>
</dbReference>
<feature type="domain" description="Carrier" evidence="4">
    <location>
        <begin position="615"/>
        <end position="695"/>
    </location>
</feature>
<dbReference type="InterPro" id="IPR025110">
    <property type="entry name" value="AMP-bd_C"/>
</dbReference>
<dbReference type="InterPro" id="IPR000873">
    <property type="entry name" value="AMP-dep_synth/lig_dom"/>
</dbReference>
<dbReference type="FunFam" id="3.40.50.980:FF:000001">
    <property type="entry name" value="Non-ribosomal peptide synthetase"/>
    <property type="match status" value="1"/>
</dbReference>
<feature type="compositionally biased region" description="Basic and acidic residues" evidence="3">
    <location>
        <begin position="12"/>
        <end position="24"/>
    </location>
</feature>
<evidence type="ECO:0000313" key="6">
    <source>
        <dbReference type="Proteomes" id="UP000442707"/>
    </source>
</evidence>
<dbReference type="Gene3D" id="3.40.50.12780">
    <property type="entry name" value="N-terminal domain of ligase-like"/>
    <property type="match status" value="1"/>
</dbReference>
<dbReference type="SUPFAM" id="SSF47336">
    <property type="entry name" value="ACP-like"/>
    <property type="match status" value="1"/>
</dbReference>
<feature type="region of interest" description="Disordered" evidence="3">
    <location>
        <begin position="1"/>
        <end position="24"/>
    </location>
</feature>
<dbReference type="SUPFAM" id="SSF56801">
    <property type="entry name" value="Acetyl-CoA synthetase-like"/>
    <property type="match status" value="1"/>
</dbReference>
<dbReference type="SUPFAM" id="SSF51735">
    <property type="entry name" value="NAD(P)-binding Rossmann-fold domains"/>
    <property type="match status" value="1"/>
</dbReference>
<dbReference type="Gene3D" id="3.90.820.10">
    <property type="entry name" value="Structural Genomics, Unknown Function 30-nov-00 1gh9 Mol_id"/>
    <property type="match status" value="1"/>
</dbReference>
<accession>A0A643JS60</accession>
<dbReference type="InterPro" id="IPR013120">
    <property type="entry name" value="FAR_NAD-bd"/>
</dbReference>
<dbReference type="EMBL" id="VZRB01000064">
    <property type="protein sequence ID" value="KAB1139371.1"/>
    <property type="molecule type" value="Genomic_DNA"/>
</dbReference>
<feature type="compositionally biased region" description="Basic and acidic residues" evidence="3">
    <location>
        <begin position="233"/>
        <end position="242"/>
    </location>
</feature>
<dbReference type="InterPro" id="IPR009081">
    <property type="entry name" value="PP-bd_ACP"/>
</dbReference>
<dbReference type="Pfam" id="PF00550">
    <property type="entry name" value="PP-binding"/>
    <property type="match status" value="1"/>
</dbReference>
<dbReference type="NCBIfam" id="TIGR01733">
    <property type="entry name" value="AA-adenyl-dom"/>
    <property type="match status" value="1"/>
</dbReference>
<dbReference type="PANTHER" id="PTHR44845">
    <property type="entry name" value="CARRIER DOMAIN-CONTAINING PROTEIN"/>
    <property type="match status" value="1"/>
</dbReference>
<dbReference type="Gene3D" id="3.40.50.720">
    <property type="entry name" value="NAD(P)-binding Rossmann-like Domain"/>
    <property type="match status" value="1"/>
</dbReference>
<dbReference type="InterPro" id="IPR036291">
    <property type="entry name" value="NAD(P)-bd_dom_sf"/>
</dbReference>
<dbReference type="InterPro" id="IPR045851">
    <property type="entry name" value="AMP-bd_C_sf"/>
</dbReference>
<organism evidence="5 6">
    <name type="scientific">Streptomyces luteolifulvus</name>
    <dbReference type="NCBI Taxonomy" id="2615112"/>
    <lineage>
        <taxon>Bacteria</taxon>
        <taxon>Bacillati</taxon>
        <taxon>Actinomycetota</taxon>
        <taxon>Actinomycetes</taxon>
        <taxon>Kitasatosporales</taxon>
        <taxon>Streptomycetaceae</taxon>
        <taxon>Streptomyces</taxon>
    </lineage>
</organism>
<dbReference type="PANTHER" id="PTHR44845:SF6">
    <property type="entry name" value="BETA-ALANINE-ACTIVATING ENZYME"/>
    <property type="match status" value="1"/>
</dbReference>
<keyword evidence="6" id="KW-1185">Reference proteome</keyword>
<dbReference type="SMART" id="SM00923">
    <property type="entry name" value="MbtH"/>
    <property type="match status" value="1"/>
</dbReference>
<dbReference type="InterPro" id="IPR010080">
    <property type="entry name" value="Thioester_reductase-like_dom"/>
</dbReference>
<dbReference type="PROSITE" id="PS50075">
    <property type="entry name" value="CARRIER"/>
    <property type="match status" value="1"/>
</dbReference>
<dbReference type="Proteomes" id="UP000442707">
    <property type="component" value="Unassembled WGS sequence"/>
</dbReference>
<keyword evidence="2" id="KW-0597">Phosphoprotein</keyword>
<proteinExistence type="predicted"/>
<dbReference type="Gene3D" id="3.30.300.30">
    <property type="match status" value="1"/>
</dbReference>
<dbReference type="InterPro" id="IPR036736">
    <property type="entry name" value="ACP-like_sf"/>
</dbReference>
<feature type="region of interest" description="Disordered" evidence="3">
    <location>
        <begin position="212"/>
        <end position="242"/>
    </location>
</feature>
<dbReference type="InterPro" id="IPR020845">
    <property type="entry name" value="AMP-binding_CS"/>
</dbReference>
<dbReference type="Pfam" id="PF00501">
    <property type="entry name" value="AMP-binding"/>
    <property type="match status" value="1"/>
</dbReference>
<dbReference type="InterPro" id="IPR042099">
    <property type="entry name" value="ANL_N_sf"/>
</dbReference>
<dbReference type="Pfam" id="PF07993">
    <property type="entry name" value="NAD_binding_4"/>
    <property type="match status" value="1"/>
</dbReference>
<dbReference type="InterPro" id="IPR010071">
    <property type="entry name" value="AA_adenyl_dom"/>
</dbReference>
<evidence type="ECO:0000313" key="5">
    <source>
        <dbReference type="EMBL" id="KAB1139371.1"/>
    </source>
</evidence>
<dbReference type="Gene3D" id="1.10.1200.10">
    <property type="entry name" value="ACP-like"/>
    <property type="match status" value="1"/>
</dbReference>
<evidence type="ECO:0000256" key="1">
    <source>
        <dbReference type="ARBA" id="ARBA00022450"/>
    </source>
</evidence>
<evidence type="ECO:0000259" key="4">
    <source>
        <dbReference type="PROSITE" id="PS50075"/>
    </source>
</evidence>
<keyword evidence="1" id="KW-0596">Phosphopantetheine</keyword>
<sequence length="1114" mass="120344">MPQDIARGRRPKVTERDHPPEEPAARCVVLRNDEEQYAIWPAELPIPAGWSGTGGPESAAGCASVVERRWTDMRPASARTEGPPLETGPSTVPELVWERACHQPSALAVLSDEGRLSYAELTGRADRLARRLRESGVGAESVVTVCLDRVPELIVALLAVLRSGGAFLPLDPATPQQRAIALVGETGSRVIVSGSEHAPIFDGCEARIVDIGEPATPAPPEGRAGDEGDAGEEGQRPVHGPRPDDLAYVIYTSGSTGPPKGLMITHRSLTHSLTAVARAYELTPDDRVLHAAALGFDTSLEQIFATLISGATLVLAGRQTWAPTDLLHRLPEYGITVADLTPAYWQRIVSVAERDELASLRLVIVGGEIITSKDCRAILRRIPGARLINAYGLTETTITSTLCDLNEEVLTAPDTAVAPVGTPLEGEHVHVLDAELRPVATGERGEIYIGGPGLARGVWRQPALTARQFLPDPHGSAPGDRMYRTGDLGRRRPDGNVEILGRVDDQMKIRGFRVDPAEIEAALVSRPEISEAMVVARARENGDRALIAYYTPAGLPAGGEAALRAQLRSALAEVLPGYMIPAAFHSVEELPVAPSGKLDRKAVPEPKTAVPTTGADDRPVPQGMALLWGQILGVDAVRPHDDFFELGGNSLLAMEMLARTRVIFGIGVSQIRDLTRSLLRQPMLSAFAESVRQARAGTLAHPEGGSVDFAAETARRMPTVRRAAPAPDPAHLGDVLLTGATGFCGAHMVDELLRRTTGRVLCLVRASDEQDGMERLRAGHQRHVHRDLTSDRVQPVVGDLGQPGLGLSPERFEELGATVDAVYHFGGLVNFIYSYHDLRPANIDGTYEIIRLAADRAVPVHFTSSMAVIAGFGPAGVHEVTESTPLRFPEHLSVGYVESKWVGEALLHKASEAGLPVVIYRLMDITGRRGTGVMNTSSEMAALFGFIARTGLCPDVRLPLDFVPADDLARAVGHISTRLPARGEVYHLTNPRSTLLSSLAERLRKQGYPVQEIPYTEWIAALVKYAAGHPTDPMTPFVPLFVDRCALADMTVSEMYFQGVFPEFTRDNAERVLRDAGIDIPPVDAEMLDHYIDYLQHADYVRPVVSRGTGAARW</sequence>
<evidence type="ECO:0000256" key="2">
    <source>
        <dbReference type="ARBA" id="ARBA00022553"/>
    </source>
</evidence>
<dbReference type="NCBIfam" id="TIGR01746">
    <property type="entry name" value="Thioester-redct"/>
    <property type="match status" value="1"/>
</dbReference>
<feature type="region of interest" description="Disordered" evidence="3">
    <location>
        <begin position="469"/>
        <end position="488"/>
    </location>
</feature>
<dbReference type="InterPro" id="IPR038020">
    <property type="entry name" value="MbtH-like_sf"/>
</dbReference>